<keyword evidence="6" id="KW-0067">ATP-binding</keyword>
<keyword evidence="5 6" id="KW-0472">Membrane</keyword>
<dbReference type="InterPro" id="IPR051014">
    <property type="entry name" value="Cation_Transport_ATPase_IB"/>
</dbReference>
<evidence type="ECO:0000256" key="1">
    <source>
        <dbReference type="ARBA" id="ARBA00004651"/>
    </source>
</evidence>
<dbReference type="InterPro" id="IPR023299">
    <property type="entry name" value="ATPase_P-typ_cyto_dom_N"/>
</dbReference>
<keyword evidence="4 6" id="KW-1133">Transmembrane helix</keyword>
<dbReference type="PROSITE" id="PS00154">
    <property type="entry name" value="ATPASE_E1_E2"/>
    <property type="match status" value="1"/>
</dbReference>
<protein>
    <submittedName>
        <fullName evidence="9">Heavy metal translocating P-type ATPase</fullName>
    </submittedName>
</protein>
<comment type="subcellular location">
    <subcellularLocation>
        <location evidence="1">Cell membrane</location>
        <topology evidence="1">Multi-pass membrane protein</topology>
    </subcellularLocation>
</comment>
<dbReference type="PRINTS" id="PR00120">
    <property type="entry name" value="HATPASE"/>
</dbReference>
<feature type="transmembrane region" description="Helical" evidence="6">
    <location>
        <begin position="88"/>
        <end position="119"/>
    </location>
</feature>
<feature type="transmembrane region" description="Helical" evidence="6">
    <location>
        <begin position="584"/>
        <end position="603"/>
    </location>
</feature>
<dbReference type="SUPFAM" id="SSF81653">
    <property type="entry name" value="Calcium ATPase, transduction domain A"/>
    <property type="match status" value="1"/>
</dbReference>
<feature type="transmembrane region" description="Helical" evidence="6">
    <location>
        <begin position="58"/>
        <end position="76"/>
    </location>
</feature>
<evidence type="ECO:0000313" key="9">
    <source>
        <dbReference type="EMBL" id="MEB3511941.1"/>
    </source>
</evidence>
<dbReference type="InterPro" id="IPR018303">
    <property type="entry name" value="ATPase_P-typ_P_site"/>
</dbReference>
<dbReference type="InterPro" id="IPR027256">
    <property type="entry name" value="P-typ_ATPase_IB"/>
</dbReference>
<feature type="transmembrane region" description="Helical" evidence="6">
    <location>
        <begin position="277"/>
        <end position="297"/>
    </location>
</feature>
<dbReference type="Pfam" id="PF00122">
    <property type="entry name" value="E1-E2_ATPase"/>
    <property type="match status" value="1"/>
</dbReference>
<sequence length="787" mass="81966">MPRLPDHADAPAAAATPDGESRAARRRMVGALVLVCVIAVLVTAGLAIYLSSAQVAELMWLVATVAALVPATAWVLSDLLKRRYGADLLALVALVGAVVVGEYFAGALIALMVATGQVLEAYAGRRAGRDLSALLRRAPAQAHRRRRDGIETIAATAISPGDLVVVLPGETVPVDGVLSTAGVFDESALTGESVPVVRRANTEVRSGVVNAGTAVDIRAAATVEASTYAGIVTLARQAAAAAAPTVRLADRVAVWFLPLALAVAGAAWLFTGDPVRAVAVVVTATPCPLLLAVPVAITAGMSRTARAGVVVKDGAALETLGQARCLAMDKTGTVTVGRPEVLDIVTAPGVRAEQVLRQAAAVEEFSPHVLARAVVAAAAERGIERAVAQGVSEEPGQGASGTVEGREVRVGRLPAQAQPAPWALAAMRRARLDLAAVVWVCVDQQPMAALMVRDRIRVDAERTMRRLRSAGLRRLLMLTGDRVDNAAEVAHLLGLTEVVADADPADKIAAIGAERHNGVTVMVGDGVNDAPALAAADVGVALGSRGSTAAVQAADAVIVDDRIDRLADAVEIAQRSHRLAVQSATAGMAMSLAAMIAAAFGLLMPAAGALLQEGIDVAVILNALRALRVHRGRPTAAIEPLVTRFAREHGRLRAARASVRQAADALSSGPGPTADAAVRRAFELLVDDILPHEHAEESELYPALTGYLRDPEAMVTMSREHTEIERLIRRIGRHLDDAPQGIRADQIDDLRATLYGLDAVLTLHFAQEDEALFTLAPSVDNPVPSSA</sequence>
<evidence type="ECO:0000259" key="7">
    <source>
        <dbReference type="Pfam" id="PF00122"/>
    </source>
</evidence>
<keyword evidence="6" id="KW-1003">Cell membrane</keyword>
<evidence type="ECO:0000256" key="6">
    <source>
        <dbReference type="RuleBase" id="RU362081"/>
    </source>
</evidence>
<reference evidence="9 10" key="1">
    <citation type="submission" date="2023-12" db="EMBL/GenBank/DDBJ databases">
        <title>novel species in genus Nocarida.</title>
        <authorList>
            <person name="Li Z."/>
        </authorList>
    </citation>
    <scope>NUCLEOTIDE SEQUENCE [LARGE SCALE GENOMIC DNA]</scope>
    <source>
        <strain evidence="9 10">CDC186</strain>
    </source>
</reference>
<dbReference type="Gene3D" id="2.70.150.10">
    <property type="entry name" value="Calcium-transporting ATPase, cytoplasmic transduction domain A"/>
    <property type="match status" value="1"/>
</dbReference>
<dbReference type="InterPro" id="IPR023298">
    <property type="entry name" value="ATPase_P-typ_TM_dom_sf"/>
</dbReference>
<dbReference type="Gene3D" id="1.20.120.520">
    <property type="entry name" value="nmb1532 protein domain like"/>
    <property type="match status" value="1"/>
</dbReference>
<dbReference type="NCBIfam" id="TIGR01525">
    <property type="entry name" value="ATPase-IB_hvy"/>
    <property type="match status" value="1"/>
</dbReference>
<organism evidence="9 10">
    <name type="scientific">Nocardia implantans</name>
    <dbReference type="NCBI Taxonomy" id="3108168"/>
    <lineage>
        <taxon>Bacteria</taxon>
        <taxon>Bacillati</taxon>
        <taxon>Actinomycetota</taxon>
        <taxon>Actinomycetes</taxon>
        <taxon>Mycobacteriales</taxon>
        <taxon>Nocardiaceae</taxon>
        <taxon>Nocardia</taxon>
    </lineage>
</organism>
<dbReference type="NCBIfam" id="TIGR01494">
    <property type="entry name" value="ATPase_P-type"/>
    <property type="match status" value="2"/>
</dbReference>
<name>A0ABU6AWS9_9NOCA</name>
<dbReference type="InterPro" id="IPR059000">
    <property type="entry name" value="ATPase_P-type_domA"/>
</dbReference>
<dbReference type="PANTHER" id="PTHR48085:SF5">
    <property type="entry name" value="CADMIUM_ZINC-TRANSPORTING ATPASE HMA4-RELATED"/>
    <property type="match status" value="1"/>
</dbReference>
<feature type="domain" description="P-type ATPase A" evidence="7">
    <location>
        <begin position="138"/>
        <end position="235"/>
    </location>
</feature>
<dbReference type="InterPro" id="IPR001757">
    <property type="entry name" value="P_typ_ATPase"/>
</dbReference>
<evidence type="ECO:0000259" key="8">
    <source>
        <dbReference type="Pfam" id="PF01814"/>
    </source>
</evidence>
<evidence type="ECO:0000256" key="2">
    <source>
        <dbReference type="ARBA" id="ARBA00006024"/>
    </source>
</evidence>
<feature type="transmembrane region" description="Helical" evidence="6">
    <location>
        <begin position="252"/>
        <end position="271"/>
    </location>
</feature>
<dbReference type="InterPro" id="IPR036412">
    <property type="entry name" value="HAD-like_sf"/>
</dbReference>
<dbReference type="Gene3D" id="3.40.1110.10">
    <property type="entry name" value="Calcium-transporting ATPase, cytoplasmic domain N"/>
    <property type="match status" value="1"/>
</dbReference>
<dbReference type="SUPFAM" id="SSF56784">
    <property type="entry name" value="HAD-like"/>
    <property type="match status" value="1"/>
</dbReference>
<accession>A0ABU6AWS9</accession>
<dbReference type="CDD" id="cd12108">
    <property type="entry name" value="Hr-like"/>
    <property type="match status" value="1"/>
</dbReference>
<feature type="domain" description="Hemerythrin-like" evidence="8">
    <location>
        <begin position="643"/>
        <end position="775"/>
    </location>
</feature>
<dbReference type="Proteomes" id="UP001348098">
    <property type="component" value="Unassembled WGS sequence"/>
</dbReference>
<dbReference type="EMBL" id="JAYKYQ010000007">
    <property type="protein sequence ID" value="MEB3511941.1"/>
    <property type="molecule type" value="Genomic_DNA"/>
</dbReference>
<dbReference type="PANTHER" id="PTHR48085">
    <property type="entry name" value="CADMIUM/ZINC-TRANSPORTING ATPASE HMA2-RELATED"/>
    <property type="match status" value="1"/>
</dbReference>
<dbReference type="InterPro" id="IPR023214">
    <property type="entry name" value="HAD_sf"/>
</dbReference>
<evidence type="ECO:0000256" key="4">
    <source>
        <dbReference type="ARBA" id="ARBA00022989"/>
    </source>
</evidence>
<keyword evidence="10" id="KW-1185">Reference proteome</keyword>
<feature type="transmembrane region" description="Helical" evidence="6">
    <location>
        <begin position="28"/>
        <end position="51"/>
    </location>
</feature>
<dbReference type="SUPFAM" id="SSF81665">
    <property type="entry name" value="Calcium ATPase, transmembrane domain M"/>
    <property type="match status" value="1"/>
</dbReference>
<keyword evidence="6" id="KW-0479">Metal-binding</keyword>
<dbReference type="InterPro" id="IPR008250">
    <property type="entry name" value="ATPase_P-typ_transduc_dom_A_sf"/>
</dbReference>
<dbReference type="Pfam" id="PF00702">
    <property type="entry name" value="Hydrolase"/>
    <property type="match status" value="1"/>
</dbReference>
<comment type="caution">
    <text evidence="9">The sequence shown here is derived from an EMBL/GenBank/DDBJ whole genome shotgun (WGS) entry which is preliminary data.</text>
</comment>
<keyword evidence="3 6" id="KW-0812">Transmembrane</keyword>
<evidence type="ECO:0000313" key="10">
    <source>
        <dbReference type="Proteomes" id="UP001348098"/>
    </source>
</evidence>
<gene>
    <name evidence="9" type="ORF">U3653_18075</name>
</gene>
<dbReference type="InterPro" id="IPR012312">
    <property type="entry name" value="Hemerythrin-like"/>
</dbReference>
<evidence type="ECO:0000256" key="3">
    <source>
        <dbReference type="ARBA" id="ARBA00022692"/>
    </source>
</evidence>
<dbReference type="PRINTS" id="PR00119">
    <property type="entry name" value="CATATPASE"/>
</dbReference>
<dbReference type="Pfam" id="PF01814">
    <property type="entry name" value="Hemerythrin"/>
    <property type="match status" value="1"/>
</dbReference>
<proteinExistence type="inferred from homology"/>
<dbReference type="Gene3D" id="3.40.50.1000">
    <property type="entry name" value="HAD superfamily/HAD-like"/>
    <property type="match status" value="1"/>
</dbReference>
<comment type="similarity">
    <text evidence="2 6">Belongs to the cation transport ATPase (P-type) (TC 3.A.3) family. Type IB subfamily.</text>
</comment>
<keyword evidence="6" id="KW-0547">Nucleotide-binding</keyword>
<dbReference type="RefSeq" id="WP_323124260.1">
    <property type="nucleotide sequence ID" value="NZ_JAYESH010000006.1"/>
</dbReference>
<evidence type="ECO:0000256" key="5">
    <source>
        <dbReference type="ARBA" id="ARBA00023136"/>
    </source>
</evidence>